<keyword evidence="3" id="KW-1185">Reference proteome</keyword>
<dbReference type="OrthoDB" id="156174at2157"/>
<evidence type="ECO:0000313" key="3">
    <source>
        <dbReference type="Proteomes" id="UP000281564"/>
    </source>
</evidence>
<evidence type="ECO:0000313" key="2">
    <source>
        <dbReference type="EMBL" id="RJX51195.1"/>
    </source>
</evidence>
<sequence length="360" mass="38695">MERRQFLATTAAGLTAGAAGCVDSFTSLDGVSYGREPELVADRPAAIYYPTHTEEMAMGGMAQTDDGVAVSLSYTFPHRFWRVFKREGRYEADRFSVDGDDAVHIMATIWDAETGVVLPVSSVDIAARGGNNVDERETVYPMLSQRMGFHYGDNYHLDGDDTYTVNVTVGATTARRFGEFAGRFGEPQTVTIDLDYSEAARNELAYETYENRQGDPGALSPMDMEMNGMSMPTGSVRDLGGTALGTGRADDIRYAAAVLTDDRFGDAPYLAVTAATRYNELVIPSMGLAGTLTDPNGETVVADTSLAPSLDPQLGFHYGAAVPGATGEETATVDVTTPPQVARHEGYETAFFETPTVDLS</sequence>
<feature type="domain" description="DUF7350" evidence="1">
    <location>
        <begin position="238"/>
        <end position="359"/>
    </location>
</feature>
<dbReference type="Gene3D" id="2.60.40.2480">
    <property type="entry name" value="Periplasmic metal-binding protein Tp34-type"/>
    <property type="match status" value="1"/>
</dbReference>
<comment type="caution">
    <text evidence="2">The sequence shown here is derived from an EMBL/GenBank/DDBJ whole genome shotgun (WGS) entry which is preliminary data.</text>
</comment>
<proteinExistence type="predicted"/>
<organism evidence="2 3">
    <name type="scientific">Halonotius pteroides</name>
    <dbReference type="NCBI Taxonomy" id="268735"/>
    <lineage>
        <taxon>Archaea</taxon>
        <taxon>Methanobacteriati</taxon>
        <taxon>Methanobacteriota</taxon>
        <taxon>Stenosarchaea group</taxon>
        <taxon>Halobacteria</taxon>
        <taxon>Halobacteriales</taxon>
        <taxon>Haloferacaceae</taxon>
        <taxon>Halonotius</taxon>
    </lineage>
</organism>
<dbReference type="PROSITE" id="PS51257">
    <property type="entry name" value="PROKAR_LIPOPROTEIN"/>
    <property type="match status" value="1"/>
</dbReference>
<accession>A0A3A6QDT5</accession>
<dbReference type="Proteomes" id="UP000281564">
    <property type="component" value="Unassembled WGS sequence"/>
</dbReference>
<name>A0A3A6QDT5_9EURY</name>
<dbReference type="Pfam" id="PF24041">
    <property type="entry name" value="DUF7350"/>
    <property type="match status" value="1"/>
</dbReference>
<dbReference type="RefSeq" id="WP_120083479.1">
    <property type="nucleotide sequence ID" value="NZ_QMDW01000003.1"/>
</dbReference>
<dbReference type="AlphaFoldDB" id="A0A3A6QDT5"/>
<reference evidence="2 3" key="1">
    <citation type="submission" date="2018-06" db="EMBL/GenBank/DDBJ databases">
        <title>Halonotius sp. F13-13 a new haloarchaeeon isolated from a solar saltern from Isla Cristina, Huelva, Spain.</title>
        <authorList>
            <person name="Duran-Viseras A."/>
            <person name="Sanchez-Porro C."/>
            <person name="Ventosa A."/>
        </authorList>
    </citation>
    <scope>NUCLEOTIDE SEQUENCE [LARGE SCALE GENOMIC DNA]</scope>
    <source>
        <strain evidence="2 3">CECT 7525</strain>
    </source>
</reference>
<dbReference type="EMBL" id="QMDW01000003">
    <property type="protein sequence ID" value="RJX51195.1"/>
    <property type="molecule type" value="Genomic_DNA"/>
</dbReference>
<evidence type="ECO:0000259" key="1">
    <source>
        <dbReference type="Pfam" id="PF24041"/>
    </source>
</evidence>
<protein>
    <submittedName>
        <fullName evidence="2">Tat pathway signal protein</fullName>
    </submittedName>
</protein>
<gene>
    <name evidence="2" type="ORF">DP106_03690</name>
</gene>
<dbReference type="InterPro" id="IPR038482">
    <property type="entry name" value="Tp34-type_sf"/>
</dbReference>
<dbReference type="InterPro" id="IPR055774">
    <property type="entry name" value="DUF7350"/>
</dbReference>